<dbReference type="EMBL" id="JACRSY010000005">
    <property type="protein sequence ID" value="MBC8578784.1"/>
    <property type="molecule type" value="Genomic_DNA"/>
</dbReference>
<sequence>MEKNLLSKFLYGLCLAGLIVLTGVMIGLPWIVPEVLKRTTFYGVQHYKSFMILLYGSGIPAWMVLWYTKGLARNIMVREPFSISSQKHLKGISVCAAIIFVAYVVAAIVIGPSLSILIIAIGAFMVTLIGAILYKLVQIAIEIQEENELTI</sequence>
<keyword evidence="3" id="KW-1185">Reference proteome</keyword>
<keyword evidence="1" id="KW-1133">Transmembrane helix</keyword>
<dbReference type="InterPro" id="IPR021354">
    <property type="entry name" value="DUF2975"/>
</dbReference>
<evidence type="ECO:0000313" key="3">
    <source>
        <dbReference type="Proteomes" id="UP000655830"/>
    </source>
</evidence>
<feature type="transmembrane region" description="Helical" evidence="1">
    <location>
        <begin position="116"/>
        <end position="137"/>
    </location>
</feature>
<feature type="transmembrane region" description="Helical" evidence="1">
    <location>
        <begin position="9"/>
        <end position="32"/>
    </location>
</feature>
<comment type="caution">
    <text evidence="2">The sequence shown here is derived from an EMBL/GenBank/DDBJ whole genome shotgun (WGS) entry which is preliminary data.</text>
</comment>
<feature type="transmembrane region" description="Helical" evidence="1">
    <location>
        <begin position="89"/>
        <end position="110"/>
    </location>
</feature>
<dbReference type="RefSeq" id="WP_249331850.1">
    <property type="nucleotide sequence ID" value="NZ_JACRSY010000005.1"/>
</dbReference>
<reference evidence="2" key="1">
    <citation type="submission" date="2020-08" db="EMBL/GenBank/DDBJ databases">
        <title>Genome public.</title>
        <authorList>
            <person name="Liu C."/>
            <person name="Sun Q."/>
        </authorList>
    </citation>
    <scope>NUCLEOTIDE SEQUENCE</scope>
    <source>
        <strain evidence="2">NSJ-12</strain>
    </source>
</reference>
<feature type="transmembrane region" description="Helical" evidence="1">
    <location>
        <begin position="52"/>
        <end position="68"/>
    </location>
</feature>
<dbReference type="Proteomes" id="UP000655830">
    <property type="component" value="Unassembled WGS sequence"/>
</dbReference>
<gene>
    <name evidence="2" type="ORF">H8718_04470</name>
</gene>
<evidence type="ECO:0000256" key="1">
    <source>
        <dbReference type="SAM" id="Phobius"/>
    </source>
</evidence>
<accession>A0A926IDF2</accession>
<keyword evidence="1" id="KW-0812">Transmembrane</keyword>
<evidence type="ECO:0000313" key="2">
    <source>
        <dbReference type="EMBL" id="MBC8578784.1"/>
    </source>
</evidence>
<name>A0A926IDF2_9FIRM</name>
<protein>
    <submittedName>
        <fullName evidence="2">DUF2975 domain-containing protein</fullName>
    </submittedName>
</protein>
<dbReference type="AlphaFoldDB" id="A0A926IDF2"/>
<dbReference type="Pfam" id="PF11188">
    <property type="entry name" value="DUF2975"/>
    <property type="match status" value="1"/>
</dbReference>
<organism evidence="2 3">
    <name type="scientific">Zhenhengia yiwuensis</name>
    <dbReference type="NCBI Taxonomy" id="2763666"/>
    <lineage>
        <taxon>Bacteria</taxon>
        <taxon>Bacillati</taxon>
        <taxon>Bacillota</taxon>
        <taxon>Clostridia</taxon>
        <taxon>Lachnospirales</taxon>
        <taxon>Lachnospiraceae</taxon>
        <taxon>Zhenhengia</taxon>
    </lineage>
</organism>
<proteinExistence type="predicted"/>
<keyword evidence="1" id="KW-0472">Membrane</keyword>